<accession>A0A2P2JBQ8</accession>
<organism evidence="2">
    <name type="scientific">Rhizophora mucronata</name>
    <name type="common">Asiatic mangrove</name>
    <dbReference type="NCBI Taxonomy" id="61149"/>
    <lineage>
        <taxon>Eukaryota</taxon>
        <taxon>Viridiplantae</taxon>
        <taxon>Streptophyta</taxon>
        <taxon>Embryophyta</taxon>
        <taxon>Tracheophyta</taxon>
        <taxon>Spermatophyta</taxon>
        <taxon>Magnoliopsida</taxon>
        <taxon>eudicotyledons</taxon>
        <taxon>Gunneridae</taxon>
        <taxon>Pentapetalae</taxon>
        <taxon>rosids</taxon>
        <taxon>fabids</taxon>
        <taxon>Malpighiales</taxon>
        <taxon>Rhizophoraceae</taxon>
        <taxon>Rhizophora</taxon>
    </lineage>
</organism>
<evidence type="ECO:0000256" key="1">
    <source>
        <dbReference type="SAM" id="MobiDB-lite"/>
    </source>
</evidence>
<protein>
    <submittedName>
        <fullName evidence="2">Uncharacterized protein</fullName>
    </submittedName>
</protein>
<sequence>MTADENADTTVDNGNKPHNGDERDHDGDQVPELAEVQNGALQRDAAVDVDALHRPSGAESVITIIITTSLLHKFRRLFFALVLV</sequence>
<name>A0A2P2JBQ8_RHIMU</name>
<feature type="compositionally biased region" description="Basic and acidic residues" evidence="1">
    <location>
        <begin position="18"/>
        <end position="28"/>
    </location>
</feature>
<evidence type="ECO:0000313" key="2">
    <source>
        <dbReference type="EMBL" id="MBW90911.1"/>
    </source>
</evidence>
<reference evidence="2" key="1">
    <citation type="submission" date="2018-02" db="EMBL/GenBank/DDBJ databases">
        <title>Rhizophora mucronata_Transcriptome.</title>
        <authorList>
            <person name="Meera S.P."/>
            <person name="Sreeshan A."/>
            <person name="Augustine A."/>
        </authorList>
    </citation>
    <scope>NUCLEOTIDE SEQUENCE</scope>
    <source>
        <tissue evidence="2">Leaf</tissue>
    </source>
</reference>
<feature type="region of interest" description="Disordered" evidence="1">
    <location>
        <begin position="1"/>
        <end position="39"/>
    </location>
</feature>
<dbReference type="AlphaFoldDB" id="A0A2P2JBQ8"/>
<proteinExistence type="predicted"/>
<dbReference type="EMBL" id="GGEC01010428">
    <property type="protein sequence ID" value="MBW90911.1"/>
    <property type="molecule type" value="Transcribed_RNA"/>
</dbReference>